<gene>
    <name evidence="2" type="ORF">FAZ98_25575</name>
</gene>
<keyword evidence="3" id="KW-1185">Reference proteome</keyword>
<feature type="region of interest" description="Disordered" evidence="1">
    <location>
        <begin position="1"/>
        <end position="75"/>
    </location>
</feature>
<dbReference type="EMBL" id="CP046915">
    <property type="protein sequence ID" value="QGZ65149.1"/>
    <property type="molecule type" value="Genomic_DNA"/>
</dbReference>
<organism evidence="2 3">
    <name type="scientific">Paraburkholderia acidisoli</name>
    <dbReference type="NCBI Taxonomy" id="2571748"/>
    <lineage>
        <taxon>Bacteria</taxon>
        <taxon>Pseudomonadati</taxon>
        <taxon>Pseudomonadota</taxon>
        <taxon>Betaproteobacteria</taxon>
        <taxon>Burkholderiales</taxon>
        <taxon>Burkholderiaceae</taxon>
        <taxon>Paraburkholderia</taxon>
    </lineage>
</organism>
<dbReference type="AlphaFoldDB" id="A0A7Z2GPE7"/>
<feature type="compositionally biased region" description="Basic and acidic residues" evidence="1">
    <location>
        <begin position="1"/>
        <end position="64"/>
    </location>
</feature>
<evidence type="ECO:0000313" key="2">
    <source>
        <dbReference type="EMBL" id="QGZ65149.1"/>
    </source>
</evidence>
<dbReference type="KEGG" id="pacs:FAZ98_25575"/>
<protein>
    <submittedName>
        <fullName evidence="2">Uncharacterized protein</fullName>
    </submittedName>
</protein>
<dbReference type="OrthoDB" id="9021885at2"/>
<dbReference type="RefSeq" id="WP_158955287.1">
    <property type="nucleotide sequence ID" value="NZ_CP046915.1"/>
</dbReference>
<reference evidence="2 3" key="1">
    <citation type="submission" date="2019-12" db="EMBL/GenBank/DDBJ databases">
        <title>Paraburkholderia acidiphila 7Q-K02 sp. nov and Paraburkholderia acidisoli DHF22 sp. nov., two strains isolated from forest soil.</title>
        <authorList>
            <person name="Gao Z."/>
            <person name="Qiu L."/>
        </authorList>
    </citation>
    <scope>NUCLEOTIDE SEQUENCE [LARGE SCALE GENOMIC DNA]</scope>
    <source>
        <strain evidence="2 3">DHF22</strain>
    </source>
</reference>
<proteinExistence type="predicted"/>
<dbReference type="Proteomes" id="UP000433577">
    <property type="component" value="Chromosome 3"/>
</dbReference>
<sequence>MSDSELKGDAQAETKADVKHDDASAEMPEEIRHPQPPKHSDDQRSAMPERDDKDRKQAPSDRPGKQSGEGETPVG</sequence>
<evidence type="ECO:0000313" key="3">
    <source>
        <dbReference type="Proteomes" id="UP000433577"/>
    </source>
</evidence>
<accession>A0A7Z2GPE7</accession>
<evidence type="ECO:0000256" key="1">
    <source>
        <dbReference type="SAM" id="MobiDB-lite"/>
    </source>
</evidence>
<name>A0A7Z2GPE7_9BURK</name>